<keyword evidence="2" id="KW-0732">Signal</keyword>
<name>A0AAD5QYH0_PARTN</name>
<evidence type="ECO:0000256" key="1">
    <source>
        <dbReference type="SAM" id="MobiDB-lite"/>
    </source>
</evidence>
<feature type="compositionally biased region" description="Acidic residues" evidence="1">
    <location>
        <begin position="203"/>
        <end position="217"/>
    </location>
</feature>
<accession>A0AAD5QYH0</accession>
<reference evidence="3" key="1">
    <citation type="submission" date="2021-06" db="EMBL/GenBank/DDBJ databases">
        <title>Parelaphostrongylus tenuis whole genome reference sequence.</title>
        <authorList>
            <person name="Garwood T.J."/>
            <person name="Larsen P.A."/>
            <person name="Fountain-Jones N.M."/>
            <person name="Garbe J.R."/>
            <person name="Macchietto M.G."/>
            <person name="Kania S.A."/>
            <person name="Gerhold R.W."/>
            <person name="Richards J.E."/>
            <person name="Wolf T.M."/>
        </authorList>
    </citation>
    <scope>NUCLEOTIDE SEQUENCE</scope>
    <source>
        <strain evidence="3">MNPRO001-30</strain>
        <tissue evidence="3">Meninges</tissue>
    </source>
</reference>
<feature type="compositionally biased region" description="Acidic residues" evidence="1">
    <location>
        <begin position="227"/>
        <end position="243"/>
    </location>
</feature>
<dbReference type="Proteomes" id="UP001196413">
    <property type="component" value="Unassembled WGS sequence"/>
</dbReference>
<evidence type="ECO:0000313" key="4">
    <source>
        <dbReference type="Proteomes" id="UP001196413"/>
    </source>
</evidence>
<feature type="chain" id="PRO_5042037175" description="Ferric-chelate reductase 1" evidence="2">
    <location>
        <begin position="20"/>
        <end position="288"/>
    </location>
</feature>
<gene>
    <name evidence="3" type="ORF">KIN20_026771</name>
</gene>
<comment type="caution">
    <text evidence="3">The sequence shown here is derived from an EMBL/GenBank/DDBJ whole genome shotgun (WGS) entry which is preliminary data.</text>
</comment>
<organism evidence="3 4">
    <name type="scientific">Parelaphostrongylus tenuis</name>
    <name type="common">Meningeal worm</name>
    <dbReference type="NCBI Taxonomy" id="148309"/>
    <lineage>
        <taxon>Eukaryota</taxon>
        <taxon>Metazoa</taxon>
        <taxon>Ecdysozoa</taxon>
        <taxon>Nematoda</taxon>
        <taxon>Chromadorea</taxon>
        <taxon>Rhabditida</taxon>
        <taxon>Rhabditina</taxon>
        <taxon>Rhabditomorpha</taxon>
        <taxon>Strongyloidea</taxon>
        <taxon>Metastrongylidae</taxon>
        <taxon>Parelaphostrongylus</taxon>
    </lineage>
</organism>
<proteinExistence type="predicted"/>
<evidence type="ECO:0000313" key="3">
    <source>
        <dbReference type="EMBL" id="KAJ1366166.1"/>
    </source>
</evidence>
<feature type="compositionally biased region" description="Low complexity" evidence="1">
    <location>
        <begin position="251"/>
        <end position="261"/>
    </location>
</feature>
<evidence type="ECO:0000256" key="2">
    <source>
        <dbReference type="SAM" id="SignalP"/>
    </source>
</evidence>
<sequence length="288" mass="32269">MMWFSILLILLGMVNQAPCAPSEEDKGFVVFSCPPEGVCYASPRNCTDNCNAAFSMQVFEKNETITFDAAMMSPHSYTAVIFKENRKGPLISVICSFHWPRGILAGSNSGRPITDISAPATPPVGHTDSNHTRCKTNVLIPKLPAKAKFKMYSGTWTSGNTRHLIFDEDLILDVYPAVENARILSTNEKVTFSSKKLANDTQADYEDESTSVEDSYEVTERPRYYTDDEYYPSEETHDDYDYSDDYKHKTNNGNKPNNSSHNGEEGKAYVSATLTSVFVTLSLFFYNL</sequence>
<evidence type="ECO:0008006" key="5">
    <source>
        <dbReference type="Google" id="ProtNLM"/>
    </source>
</evidence>
<feature type="region of interest" description="Disordered" evidence="1">
    <location>
        <begin position="200"/>
        <end position="265"/>
    </location>
</feature>
<dbReference type="AlphaFoldDB" id="A0AAD5QYH0"/>
<feature type="signal peptide" evidence="2">
    <location>
        <begin position="1"/>
        <end position="19"/>
    </location>
</feature>
<keyword evidence="4" id="KW-1185">Reference proteome</keyword>
<dbReference type="EMBL" id="JAHQIW010005485">
    <property type="protein sequence ID" value="KAJ1366166.1"/>
    <property type="molecule type" value="Genomic_DNA"/>
</dbReference>
<protein>
    <recommendedName>
        <fullName evidence="5">Ferric-chelate reductase 1</fullName>
    </recommendedName>
</protein>